<dbReference type="EMBL" id="JBFOLJ010000001">
    <property type="protein sequence ID" value="KAL2558723.1"/>
    <property type="molecule type" value="Genomic_DNA"/>
</dbReference>
<dbReference type="Pfam" id="PF04969">
    <property type="entry name" value="CS"/>
    <property type="match status" value="1"/>
</dbReference>
<reference evidence="7" key="1">
    <citation type="submission" date="2024-07" db="EMBL/GenBank/DDBJ databases">
        <title>Two chromosome-level genome assemblies of Korean endemic species Abeliophyllum distichum and Forsythia ovata (Oleaceae).</title>
        <authorList>
            <person name="Jang H."/>
        </authorList>
    </citation>
    <scope>NUCLEOTIDE SEQUENCE [LARGE SCALE GENOMIC DNA]</scope>
</reference>
<keyword evidence="7" id="KW-1185">Reference proteome</keyword>
<dbReference type="SUPFAM" id="SSF49764">
    <property type="entry name" value="HSP20-like chaperones"/>
    <property type="match status" value="1"/>
</dbReference>
<comment type="function">
    <text evidence="3">Small heat shock protein required for the establishment of auxin gradients and for patterning of the apical domain of the embryo. Involved in the specification of the cotyledon primordia. Also required for normal inflorescence and floral meristem function, normal developmental patterning and thermotolerance. Acts as a molecular chaperone.</text>
</comment>
<evidence type="ECO:0000256" key="1">
    <source>
        <dbReference type="ARBA" id="ARBA00004463"/>
    </source>
</evidence>
<accession>A0ABD1XCV9</accession>
<name>A0ABD1XCV9_9LAMI</name>
<dbReference type="PANTHER" id="PTHR12356">
    <property type="entry name" value="NUCLEAR MOVEMENT PROTEIN NUDC"/>
    <property type="match status" value="1"/>
</dbReference>
<evidence type="ECO:0000259" key="5">
    <source>
        <dbReference type="PROSITE" id="PS51203"/>
    </source>
</evidence>
<comment type="caution">
    <text evidence="6">The sequence shown here is derived from an EMBL/GenBank/DDBJ whole genome shotgun (WGS) entry which is preliminary data.</text>
</comment>
<keyword evidence="2" id="KW-0963">Cytoplasm</keyword>
<feature type="compositionally biased region" description="Polar residues" evidence="4">
    <location>
        <begin position="15"/>
        <end position="25"/>
    </location>
</feature>
<evidence type="ECO:0000256" key="2">
    <source>
        <dbReference type="ARBA" id="ARBA00022490"/>
    </source>
</evidence>
<dbReference type="InterPro" id="IPR008978">
    <property type="entry name" value="HSP20-like_chaperone"/>
</dbReference>
<dbReference type="Proteomes" id="UP001604277">
    <property type="component" value="Unassembled WGS sequence"/>
</dbReference>
<evidence type="ECO:0000313" key="7">
    <source>
        <dbReference type="Proteomes" id="UP001604277"/>
    </source>
</evidence>
<dbReference type="InterPro" id="IPR037898">
    <property type="entry name" value="NudC_fam"/>
</dbReference>
<feature type="region of interest" description="Disordered" evidence="4">
    <location>
        <begin position="75"/>
        <end position="142"/>
    </location>
</feature>
<feature type="compositionally biased region" description="Basic and acidic residues" evidence="4">
    <location>
        <begin position="75"/>
        <end position="99"/>
    </location>
</feature>
<dbReference type="Gene3D" id="2.60.40.790">
    <property type="match status" value="1"/>
</dbReference>
<dbReference type="PANTHER" id="PTHR12356:SF3">
    <property type="entry name" value="NUCLEAR MIGRATION PROTEIN NUDC"/>
    <property type="match status" value="1"/>
</dbReference>
<dbReference type="PROSITE" id="PS51203">
    <property type="entry name" value="CS"/>
    <property type="match status" value="1"/>
</dbReference>
<sequence>MAILSEYEEDDQKKPTTSSVKKAQFSSVLDPSDPIGFLERVFEFVARESDLFKSDSLVKDVNAVVRMVKDKVEAEENKRAKELKAKENGKAEKKVKEEPPMAAAVQKDEVKATVEKKEVKEESETKEEEKKGSRAPNKGNGLDMDNYSWGQSLQEVNITVSVPPGTKSRFITCEIKKNYLKVGLKGQPPVIDGELFQPVKVEDCFWSLEDQKSISILLTKQNQMEWWKYLVKGEPEIDTQKVEPENSKLSDLDPETRTTVEKMMFDQRQKSMGRPTSDEMQKQDILKKFMAEHPEMDFSKTKIN</sequence>
<dbReference type="CDD" id="cd06467">
    <property type="entry name" value="p23_NUDC_like"/>
    <property type="match status" value="1"/>
</dbReference>
<feature type="compositionally biased region" description="Acidic residues" evidence="4">
    <location>
        <begin position="1"/>
        <end position="10"/>
    </location>
</feature>
<dbReference type="FunFam" id="2.60.40.790:FF:000001">
    <property type="entry name" value="Nuclear migration protein nudC"/>
    <property type="match status" value="1"/>
</dbReference>
<protein>
    <submittedName>
        <fullName evidence="6">Protein BOBBER 2</fullName>
    </submittedName>
</protein>
<dbReference type="InterPro" id="IPR007052">
    <property type="entry name" value="CS_dom"/>
</dbReference>
<dbReference type="AlphaFoldDB" id="A0ABD1XCV9"/>
<evidence type="ECO:0000313" key="6">
    <source>
        <dbReference type="EMBL" id="KAL2558723.1"/>
    </source>
</evidence>
<evidence type="ECO:0000256" key="3">
    <source>
        <dbReference type="ARBA" id="ARBA00053226"/>
    </source>
</evidence>
<feature type="region of interest" description="Disordered" evidence="4">
    <location>
        <begin position="1"/>
        <end position="25"/>
    </location>
</feature>
<gene>
    <name evidence="6" type="ORF">Fot_03462</name>
</gene>
<evidence type="ECO:0000256" key="4">
    <source>
        <dbReference type="SAM" id="MobiDB-lite"/>
    </source>
</evidence>
<organism evidence="6 7">
    <name type="scientific">Forsythia ovata</name>
    <dbReference type="NCBI Taxonomy" id="205694"/>
    <lineage>
        <taxon>Eukaryota</taxon>
        <taxon>Viridiplantae</taxon>
        <taxon>Streptophyta</taxon>
        <taxon>Embryophyta</taxon>
        <taxon>Tracheophyta</taxon>
        <taxon>Spermatophyta</taxon>
        <taxon>Magnoliopsida</taxon>
        <taxon>eudicotyledons</taxon>
        <taxon>Gunneridae</taxon>
        <taxon>Pentapetalae</taxon>
        <taxon>asterids</taxon>
        <taxon>lamiids</taxon>
        <taxon>Lamiales</taxon>
        <taxon>Oleaceae</taxon>
        <taxon>Forsythieae</taxon>
        <taxon>Forsythia</taxon>
    </lineage>
</organism>
<proteinExistence type="predicted"/>
<feature type="compositionally biased region" description="Basic and acidic residues" evidence="4">
    <location>
        <begin position="106"/>
        <end position="132"/>
    </location>
</feature>
<feature type="domain" description="CS" evidence="5">
    <location>
        <begin position="142"/>
        <end position="231"/>
    </location>
</feature>
<dbReference type="GO" id="GO:0006950">
    <property type="term" value="P:response to stress"/>
    <property type="evidence" value="ECO:0007669"/>
    <property type="project" value="UniProtKB-ARBA"/>
</dbReference>
<comment type="subcellular location">
    <subcellularLocation>
        <location evidence="1">Cytoplasmic granule</location>
    </subcellularLocation>
</comment>